<dbReference type="Proteomes" id="UP001174997">
    <property type="component" value="Unassembled WGS sequence"/>
</dbReference>
<name>A0AA39Z983_9PEZI</name>
<comment type="caution">
    <text evidence="1">The sequence shown here is derived from an EMBL/GenBank/DDBJ whole genome shotgun (WGS) entry which is preliminary data.</text>
</comment>
<protein>
    <submittedName>
        <fullName evidence="1">Uncharacterized protein</fullName>
    </submittedName>
</protein>
<accession>A0AA39Z983</accession>
<feature type="non-terminal residue" evidence="1">
    <location>
        <position position="138"/>
    </location>
</feature>
<proteinExistence type="predicted"/>
<gene>
    <name evidence="1" type="ORF">QBC41DRAFT_230215</name>
</gene>
<organism evidence="1 2">
    <name type="scientific">Cercophora samala</name>
    <dbReference type="NCBI Taxonomy" id="330535"/>
    <lineage>
        <taxon>Eukaryota</taxon>
        <taxon>Fungi</taxon>
        <taxon>Dikarya</taxon>
        <taxon>Ascomycota</taxon>
        <taxon>Pezizomycotina</taxon>
        <taxon>Sordariomycetes</taxon>
        <taxon>Sordariomycetidae</taxon>
        <taxon>Sordariales</taxon>
        <taxon>Lasiosphaeriaceae</taxon>
        <taxon>Cercophora</taxon>
    </lineage>
</organism>
<sequence>MLLLPWFRKLFSVSSPVPTEPKPNSSLGAEYVHARVGMNRCWQAIGPARDLFESLSPTLSTVLEDWEFPDDDFLAWSIFMLGPCPESALPAIIVYGGSQAARKSLCEAIHASGVLQQQQILLDHRPLAPDFNRIDPVQ</sequence>
<reference evidence="1" key="1">
    <citation type="submission" date="2023-06" db="EMBL/GenBank/DDBJ databases">
        <title>Genome-scale phylogeny and comparative genomics of the fungal order Sordariales.</title>
        <authorList>
            <consortium name="Lawrence Berkeley National Laboratory"/>
            <person name="Hensen N."/>
            <person name="Bonometti L."/>
            <person name="Westerberg I."/>
            <person name="Brannstrom I.O."/>
            <person name="Guillou S."/>
            <person name="Cros-Aarteil S."/>
            <person name="Calhoun S."/>
            <person name="Haridas S."/>
            <person name="Kuo A."/>
            <person name="Mondo S."/>
            <person name="Pangilinan J."/>
            <person name="Riley R."/>
            <person name="Labutti K."/>
            <person name="Andreopoulos B."/>
            <person name="Lipzen A."/>
            <person name="Chen C."/>
            <person name="Yanf M."/>
            <person name="Daum C."/>
            <person name="Ng V."/>
            <person name="Clum A."/>
            <person name="Steindorff A."/>
            <person name="Ohm R."/>
            <person name="Martin F."/>
            <person name="Silar P."/>
            <person name="Natvig D."/>
            <person name="Lalanne C."/>
            <person name="Gautier V."/>
            <person name="Ament-Velasquez S.L."/>
            <person name="Kruys A."/>
            <person name="Hutchinson M.I."/>
            <person name="Powell A.J."/>
            <person name="Barry K."/>
            <person name="Miller A.N."/>
            <person name="Grigoriev I.V."/>
            <person name="Debuchy R."/>
            <person name="Gladieux P."/>
            <person name="Thoren M.H."/>
            <person name="Johannesson H."/>
        </authorList>
    </citation>
    <scope>NUCLEOTIDE SEQUENCE</scope>
    <source>
        <strain evidence="1">CBS 307.81</strain>
    </source>
</reference>
<dbReference type="AlphaFoldDB" id="A0AA39Z983"/>
<evidence type="ECO:0000313" key="2">
    <source>
        <dbReference type="Proteomes" id="UP001174997"/>
    </source>
</evidence>
<evidence type="ECO:0000313" key="1">
    <source>
        <dbReference type="EMBL" id="KAK0666641.1"/>
    </source>
</evidence>
<dbReference type="EMBL" id="JAULSY010000085">
    <property type="protein sequence ID" value="KAK0666641.1"/>
    <property type="molecule type" value="Genomic_DNA"/>
</dbReference>
<keyword evidence="2" id="KW-1185">Reference proteome</keyword>